<keyword evidence="2" id="KW-1185">Reference proteome</keyword>
<reference evidence="2" key="1">
    <citation type="journal article" date="2019" name="Int. J. Syst. Evol. Microbiol.">
        <title>The Global Catalogue of Microorganisms (GCM) 10K type strain sequencing project: providing services to taxonomists for standard genome sequencing and annotation.</title>
        <authorList>
            <consortium name="The Broad Institute Genomics Platform"/>
            <consortium name="The Broad Institute Genome Sequencing Center for Infectious Disease"/>
            <person name="Wu L."/>
            <person name="Ma J."/>
        </authorList>
    </citation>
    <scope>NUCLEOTIDE SEQUENCE [LARGE SCALE GENOMIC DNA]</scope>
    <source>
        <strain evidence="2">JCM 17224</strain>
    </source>
</reference>
<dbReference type="RefSeq" id="WP_345071748.1">
    <property type="nucleotide sequence ID" value="NZ_BAABDJ010000007.1"/>
</dbReference>
<dbReference type="Proteomes" id="UP001500567">
    <property type="component" value="Unassembled WGS sequence"/>
</dbReference>
<dbReference type="EMBL" id="BAABDJ010000007">
    <property type="protein sequence ID" value="GAA4002637.1"/>
    <property type="molecule type" value="Genomic_DNA"/>
</dbReference>
<organism evidence="1 2">
    <name type="scientific">Hymenobacter fastidiosus</name>
    <dbReference type="NCBI Taxonomy" id="486264"/>
    <lineage>
        <taxon>Bacteria</taxon>
        <taxon>Pseudomonadati</taxon>
        <taxon>Bacteroidota</taxon>
        <taxon>Cytophagia</taxon>
        <taxon>Cytophagales</taxon>
        <taxon>Hymenobacteraceae</taxon>
        <taxon>Hymenobacter</taxon>
    </lineage>
</organism>
<evidence type="ECO:0000313" key="2">
    <source>
        <dbReference type="Proteomes" id="UP001500567"/>
    </source>
</evidence>
<gene>
    <name evidence="1" type="ORF">GCM10022408_12590</name>
</gene>
<protein>
    <submittedName>
        <fullName evidence="1">Uncharacterized protein</fullName>
    </submittedName>
</protein>
<comment type="caution">
    <text evidence="1">The sequence shown here is derived from an EMBL/GenBank/DDBJ whole genome shotgun (WGS) entry which is preliminary data.</text>
</comment>
<evidence type="ECO:0000313" key="1">
    <source>
        <dbReference type="EMBL" id="GAA4002637.1"/>
    </source>
</evidence>
<name>A0ABP7RUZ3_9BACT</name>
<sequence>MGGSLAGQLNIVELSDAKMVLQGVVVEDTETATVKLTFAGQ</sequence>
<accession>A0ABP7RUZ3</accession>
<proteinExistence type="predicted"/>